<name>A0ABR1QHI7_9PEZI</name>
<evidence type="ECO:0000313" key="2">
    <source>
        <dbReference type="Proteomes" id="UP001391051"/>
    </source>
</evidence>
<accession>A0ABR1QHI7</accession>
<gene>
    <name evidence="1" type="ORF">PG986_005415</name>
</gene>
<evidence type="ECO:0008006" key="3">
    <source>
        <dbReference type="Google" id="ProtNLM"/>
    </source>
</evidence>
<dbReference type="Proteomes" id="UP001391051">
    <property type="component" value="Unassembled WGS sequence"/>
</dbReference>
<sequence length="171" mass="18797">MQRMRKRLQGSHGNMFLGEGCRAYLSMCAQGWLSSILALSFITVNSAAGSLRLLPTKLTTVGYIHIQRCLRIMASYCVSEYLRLTVSSHLSVRKEYDPAAATMSMQDFGCGVGFGPIGTGDRCAAVLQCYDRFNIVGSSEFDDACEAYGPGKLPFQAKHDMVAATRDYCTY</sequence>
<comment type="caution">
    <text evidence="1">The sequence shown here is derived from an EMBL/GenBank/DDBJ whole genome shotgun (WGS) entry which is preliminary data.</text>
</comment>
<dbReference type="EMBL" id="JAQQWE010000004">
    <property type="protein sequence ID" value="KAK7956193.1"/>
    <property type="molecule type" value="Genomic_DNA"/>
</dbReference>
<dbReference type="RefSeq" id="XP_066701499.1">
    <property type="nucleotide sequence ID" value="XM_066841637.1"/>
</dbReference>
<protein>
    <recommendedName>
        <fullName evidence="3">Polyketide synthase</fullName>
    </recommendedName>
</protein>
<proteinExistence type="predicted"/>
<reference evidence="1 2" key="1">
    <citation type="submission" date="2023-01" db="EMBL/GenBank/DDBJ databases">
        <title>Analysis of 21 Apiospora genomes using comparative genomics revels a genus with tremendous synthesis potential of carbohydrate active enzymes and secondary metabolites.</title>
        <authorList>
            <person name="Sorensen T."/>
        </authorList>
    </citation>
    <scope>NUCLEOTIDE SEQUENCE [LARGE SCALE GENOMIC DNA]</scope>
    <source>
        <strain evidence="1 2">CBS 24483</strain>
    </source>
</reference>
<organism evidence="1 2">
    <name type="scientific">Apiospora aurea</name>
    <dbReference type="NCBI Taxonomy" id="335848"/>
    <lineage>
        <taxon>Eukaryota</taxon>
        <taxon>Fungi</taxon>
        <taxon>Dikarya</taxon>
        <taxon>Ascomycota</taxon>
        <taxon>Pezizomycotina</taxon>
        <taxon>Sordariomycetes</taxon>
        <taxon>Xylariomycetidae</taxon>
        <taxon>Amphisphaeriales</taxon>
        <taxon>Apiosporaceae</taxon>
        <taxon>Apiospora</taxon>
    </lineage>
</organism>
<evidence type="ECO:0000313" key="1">
    <source>
        <dbReference type="EMBL" id="KAK7956193.1"/>
    </source>
</evidence>
<dbReference type="GeneID" id="92074699"/>
<keyword evidence="2" id="KW-1185">Reference proteome</keyword>